<comment type="caution">
    <text evidence="16">The sequence shown here is derived from an EMBL/GenBank/DDBJ whole genome shotgun (WGS) entry which is preliminary data.</text>
</comment>
<keyword evidence="9" id="KW-0746">Sphingolipid metabolism</keyword>
<dbReference type="GO" id="GO:0071944">
    <property type="term" value="C:cell periphery"/>
    <property type="evidence" value="ECO:0007669"/>
    <property type="project" value="EnsemblFungi"/>
</dbReference>
<evidence type="ECO:0000256" key="6">
    <source>
        <dbReference type="ARBA" id="ARBA00022723"/>
    </source>
</evidence>
<dbReference type="GO" id="GO:0004767">
    <property type="term" value="F:sphingomyelin phosphodiesterase activity"/>
    <property type="evidence" value="ECO:0007669"/>
    <property type="project" value="InterPro"/>
</dbReference>
<keyword evidence="6" id="KW-0479">Metal-binding</keyword>
<dbReference type="FunFam" id="3.60.10.10:FF:000059">
    <property type="entry name" value="Inositol phosphosphingolipids phospholipase C"/>
    <property type="match status" value="1"/>
</dbReference>
<keyword evidence="11" id="KW-0443">Lipid metabolism</keyword>
<keyword evidence="7" id="KW-0378">Hydrolase</keyword>
<dbReference type="GO" id="GO:0046872">
    <property type="term" value="F:metal ion binding"/>
    <property type="evidence" value="ECO:0007669"/>
    <property type="project" value="UniProtKB-KW"/>
</dbReference>
<evidence type="ECO:0000256" key="7">
    <source>
        <dbReference type="ARBA" id="ARBA00022801"/>
    </source>
</evidence>
<comment type="subcellular location">
    <subcellularLocation>
        <location evidence="1">Membrane</location>
        <topology evidence="1">Multi-pass membrane protein</topology>
    </subcellularLocation>
</comment>
<gene>
    <name evidence="16" type="ORF">VFPBJ_04384</name>
</gene>
<evidence type="ECO:0000256" key="11">
    <source>
        <dbReference type="ARBA" id="ARBA00023098"/>
    </source>
</evidence>
<dbReference type="GO" id="GO:0000324">
    <property type="term" value="C:fungal-type vacuole"/>
    <property type="evidence" value="ECO:0007669"/>
    <property type="project" value="EnsemblFungi"/>
</dbReference>
<dbReference type="InterPro" id="IPR038772">
    <property type="entry name" value="Sph/SMPD2-like"/>
</dbReference>
<dbReference type="GO" id="GO:0052714">
    <property type="term" value="F:mannosyl-inositol phosphorylceramide phospholipase activity"/>
    <property type="evidence" value="ECO:0007669"/>
    <property type="project" value="EnsemblFungi"/>
</dbReference>
<evidence type="ECO:0000256" key="4">
    <source>
        <dbReference type="ARBA" id="ARBA00006335"/>
    </source>
</evidence>
<proteinExistence type="inferred from homology"/>
<feature type="domain" description="Endonuclease/exonuclease/phosphatase" evidence="15">
    <location>
        <begin position="48"/>
        <end position="357"/>
    </location>
</feature>
<dbReference type="InterPro" id="IPR005135">
    <property type="entry name" value="Endo/exonuclease/phosphatase"/>
</dbReference>
<evidence type="ECO:0000259" key="15">
    <source>
        <dbReference type="Pfam" id="PF03372"/>
    </source>
</evidence>
<protein>
    <submittedName>
        <fullName evidence="16">Inositol phosphosphingolipids phospholipase C</fullName>
    </submittedName>
</protein>
<feature type="region of interest" description="Disordered" evidence="13">
    <location>
        <begin position="1"/>
        <end position="38"/>
    </location>
</feature>
<dbReference type="GO" id="GO:0016020">
    <property type="term" value="C:membrane"/>
    <property type="evidence" value="ECO:0007669"/>
    <property type="project" value="UniProtKB-SubCell"/>
</dbReference>
<evidence type="ECO:0000313" key="17">
    <source>
        <dbReference type="Proteomes" id="UP000078240"/>
    </source>
</evidence>
<comment type="pathway">
    <text evidence="2">Lipid metabolism; sphingolipid metabolism.</text>
</comment>
<keyword evidence="5 14" id="KW-0812">Transmembrane</keyword>
<dbReference type="Gene3D" id="3.60.10.10">
    <property type="entry name" value="Endonuclease/exonuclease/phosphatase"/>
    <property type="match status" value="1"/>
</dbReference>
<feature type="compositionally biased region" description="Acidic residues" evidence="13">
    <location>
        <begin position="1"/>
        <end position="11"/>
    </location>
</feature>
<dbReference type="AlphaFoldDB" id="A0A179GWY9"/>
<evidence type="ECO:0000313" key="16">
    <source>
        <dbReference type="EMBL" id="OAQ81800.1"/>
    </source>
</evidence>
<dbReference type="PANTHER" id="PTHR16320">
    <property type="entry name" value="SPHINGOMYELINASE FAMILY MEMBER"/>
    <property type="match status" value="1"/>
</dbReference>
<evidence type="ECO:0000256" key="2">
    <source>
        <dbReference type="ARBA" id="ARBA00004760"/>
    </source>
</evidence>
<keyword evidence="10 14" id="KW-1133">Transmembrane helix</keyword>
<accession>A0A179GWY9</accession>
<reference evidence="16 17" key="1">
    <citation type="submission" date="2016-01" db="EMBL/GenBank/DDBJ databases">
        <title>Biosynthesis of antibiotic leucinostatins and their inhibition on Phytophthora in bio-control Purpureocillium lilacinum.</title>
        <authorList>
            <person name="Wang G."/>
            <person name="Liu Z."/>
            <person name="Lin R."/>
            <person name="Li E."/>
            <person name="Mao Z."/>
            <person name="Ling J."/>
            <person name="Yin W."/>
            <person name="Xie B."/>
        </authorList>
    </citation>
    <scope>NUCLEOTIDE SEQUENCE [LARGE SCALE GENOMIC DNA]</scope>
    <source>
        <strain evidence="16">PLBJ-1</strain>
    </source>
</reference>
<dbReference type="Pfam" id="PF03372">
    <property type="entry name" value="Exo_endo_phos"/>
    <property type="match status" value="1"/>
</dbReference>
<evidence type="ECO:0000256" key="9">
    <source>
        <dbReference type="ARBA" id="ARBA00022919"/>
    </source>
</evidence>
<dbReference type="SUPFAM" id="SSF56219">
    <property type="entry name" value="DNase I-like"/>
    <property type="match status" value="1"/>
</dbReference>
<name>A0A179GWY9_PURLI</name>
<evidence type="ECO:0000256" key="14">
    <source>
        <dbReference type="SAM" id="Phobius"/>
    </source>
</evidence>
<dbReference type="EMBL" id="LSBH01000003">
    <property type="protein sequence ID" value="OAQ81800.1"/>
    <property type="molecule type" value="Genomic_DNA"/>
</dbReference>
<feature type="transmembrane region" description="Helical" evidence="14">
    <location>
        <begin position="425"/>
        <end position="443"/>
    </location>
</feature>
<evidence type="ECO:0000256" key="1">
    <source>
        <dbReference type="ARBA" id="ARBA00004141"/>
    </source>
</evidence>
<dbReference type="Proteomes" id="UP000078240">
    <property type="component" value="Unassembled WGS sequence"/>
</dbReference>
<sequence>MAAPGADDDEAGPAPGLPAPMGTGMSPPRGPGSESAASWTLPDELNLLTLNCWGLLHISTLRTPRLLEIGRHIARLEPPPHIVCLQECWVQDDYRAIRDATRRILPHAKFYHSGAFGGGLAILSRWPIEESSMVPYPLNGRPTAFWRGDWYVGKGVACASVRFGPSERDVFEVFNTHTHAPYESGPNDSYLCHRTAQAWEISKLLRAACQRGHLVVALGDFNMYPRSLPHQIITARSQVRDVWRVLHPDSSIGPADFHLEKDRGLPIPTAEYNLTKNGSTSDGLYNTWRWTKNRQNKLRSGDPCPVDAGAQDINGKRLDYIFASTGDVASGRGWVVKAASVALTERHPELHVSLSDHFAVFATLKLHNLPSTIGHDETVSHFDAQLLSHPNTDHDALPISAYDEMLAMTRRYFVRERSQRRWRAVRFYASLVVWVGCLVAVWWSPRNFVAFLLMLLASLVLAAGVVEGLLALLFFSSEIRRLKEFEWEVENARALALASRPEGDVSSPTTPSKVQ</sequence>
<dbReference type="InterPro" id="IPR036691">
    <property type="entry name" value="Endo/exonu/phosph_ase_sf"/>
</dbReference>
<evidence type="ECO:0000256" key="3">
    <source>
        <dbReference type="ARBA" id="ARBA00004991"/>
    </source>
</evidence>
<dbReference type="PANTHER" id="PTHR16320:SF24">
    <property type="entry name" value="PHOSPHODIESTERASE, PUTATIVE-RELATED"/>
    <property type="match status" value="1"/>
</dbReference>
<keyword evidence="12 14" id="KW-0472">Membrane</keyword>
<evidence type="ECO:0000256" key="5">
    <source>
        <dbReference type="ARBA" id="ARBA00022692"/>
    </source>
</evidence>
<dbReference type="GO" id="GO:0006665">
    <property type="term" value="P:sphingolipid metabolic process"/>
    <property type="evidence" value="ECO:0007669"/>
    <property type="project" value="UniProtKB-KW"/>
</dbReference>
<comment type="pathway">
    <text evidence="3">Sphingolipid metabolism.</text>
</comment>
<evidence type="ECO:0000256" key="10">
    <source>
        <dbReference type="ARBA" id="ARBA00022989"/>
    </source>
</evidence>
<evidence type="ECO:0000256" key="12">
    <source>
        <dbReference type="ARBA" id="ARBA00023136"/>
    </source>
</evidence>
<feature type="transmembrane region" description="Helical" evidence="14">
    <location>
        <begin position="449"/>
        <end position="475"/>
    </location>
</feature>
<keyword evidence="8" id="KW-0460">Magnesium</keyword>
<evidence type="ECO:0000256" key="8">
    <source>
        <dbReference type="ARBA" id="ARBA00022842"/>
    </source>
</evidence>
<organism evidence="16 17">
    <name type="scientific">Purpureocillium lilacinum</name>
    <name type="common">Paecilomyces lilacinus</name>
    <dbReference type="NCBI Taxonomy" id="33203"/>
    <lineage>
        <taxon>Eukaryota</taxon>
        <taxon>Fungi</taxon>
        <taxon>Dikarya</taxon>
        <taxon>Ascomycota</taxon>
        <taxon>Pezizomycotina</taxon>
        <taxon>Sordariomycetes</taxon>
        <taxon>Hypocreomycetidae</taxon>
        <taxon>Hypocreales</taxon>
        <taxon>Ophiocordycipitaceae</taxon>
        <taxon>Purpureocillium</taxon>
    </lineage>
</organism>
<evidence type="ECO:0000256" key="13">
    <source>
        <dbReference type="SAM" id="MobiDB-lite"/>
    </source>
</evidence>
<comment type="similarity">
    <text evidence="4">Belongs to the neutral sphingomyelinase family.</text>
</comment>